<name>A0ABR6ZZT1_9BURK</name>
<keyword evidence="4 6" id="KW-0802">TPR repeat</keyword>
<feature type="signal peptide" evidence="8">
    <location>
        <begin position="1"/>
        <end position="24"/>
    </location>
</feature>
<evidence type="ECO:0000313" key="11">
    <source>
        <dbReference type="Proteomes" id="UP000650424"/>
    </source>
</evidence>
<dbReference type="InterPro" id="IPR019734">
    <property type="entry name" value="TPR_rpt"/>
</dbReference>
<feature type="repeat" description="TPR" evidence="6">
    <location>
        <begin position="870"/>
        <end position="903"/>
    </location>
</feature>
<keyword evidence="2 8" id="KW-0732">Signal</keyword>
<dbReference type="Pfam" id="PF14559">
    <property type="entry name" value="TPR_19"/>
    <property type="match status" value="2"/>
</dbReference>
<feature type="repeat" description="TPR" evidence="6">
    <location>
        <begin position="802"/>
        <end position="835"/>
    </location>
</feature>
<dbReference type="InterPro" id="IPR051012">
    <property type="entry name" value="CellSynth/LPSAsmb/PSIAsmb"/>
</dbReference>
<dbReference type="Proteomes" id="UP000650424">
    <property type="component" value="Unassembled WGS sequence"/>
</dbReference>
<dbReference type="Gene3D" id="1.25.40.10">
    <property type="entry name" value="Tetratricopeptide repeat domain"/>
    <property type="match status" value="5"/>
</dbReference>
<dbReference type="InterPro" id="IPR003921">
    <property type="entry name" value="Cell_synth_C"/>
</dbReference>
<reference evidence="10 11" key="1">
    <citation type="submission" date="2020-08" db="EMBL/GenBank/DDBJ databases">
        <title>Novel species isolated from subtropical streams in China.</title>
        <authorList>
            <person name="Lu H."/>
        </authorList>
    </citation>
    <scope>NUCLEOTIDE SEQUENCE [LARGE SCALE GENOMIC DNA]</scope>
    <source>
        <strain evidence="10 11">CY18W</strain>
    </source>
</reference>
<proteinExistence type="predicted"/>
<dbReference type="PANTHER" id="PTHR45586">
    <property type="entry name" value="TPR REPEAT-CONTAINING PROTEIN PA4667"/>
    <property type="match status" value="1"/>
</dbReference>
<feature type="non-terminal residue" evidence="10">
    <location>
        <position position="1434"/>
    </location>
</feature>
<dbReference type="RefSeq" id="WP_186950998.1">
    <property type="nucleotide sequence ID" value="NZ_JACOGF010000031.1"/>
</dbReference>
<feature type="region of interest" description="Disordered" evidence="7">
    <location>
        <begin position="291"/>
        <end position="354"/>
    </location>
</feature>
<dbReference type="SMART" id="SM00028">
    <property type="entry name" value="TPR"/>
    <property type="match status" value="8"/>
</dbReference>
<keyword evidence="3" id="KW-0677">Repeat</keyword>
<evidence type="ECO:0000256" key="1">
    <source>
        <dbReference type="ARBA" id="ARBA00005186"/>
    </source>
</evidence>
<evidence type="ECO:0000256" key="5">
    <source>
        <dbReference type="ARBA" id="ARBA00022916"/>
    </source>
</evidence>
<keyword evidence="11" id="KW-1185">Reference proteome</keyword>
<feature type="repeat" description="TPR" evidence="6">
    <location>
        <begin position="469"/>
        <end position="502"/>
    </location>
</feature>
<organism evidence="10 11">
    <name type="scientific">Undibacterium hunanense</name>
    <dbReference type="NCBI Taxonomy" id="2762292"/>
    <lineage>
        <taxon>Bacteria</taxon>
        <taxon>Pseudomonadati</taxon>
        <taxon>Pseudomonadota</taxon>
        <taxon>Betaproteobacteria</taxon>
        <taxon>Burkholderiales</taxon>
        <taxon>Oxalobacteraceae</taxon>
        <taxon>Undibacterium</taxon>
    </lineage>
</organism>
<dbReference type="EMBL" id="JACOGF010000031">
    <property type="protein sequence ID" value="MBC3921164.1"/>
    <property type="molecule type" value="Genomic_DNA"/>
</dbReference>
<evidence type="ECO:0000256" key="7">
    <source>
        <dbReference type="SAM" id="MobiDB-lite"/>
    </source>
</evidence>
<evidence type="ECO:0000313" key="10">
    <source>
        <dbReference type="EMBL" id="MBC3921164.1"/>
    </source>
</evidence>
<dbReference type="InterPro" id="IPR008410">
    <property type="entry name" value="BCSC_C"/>
</dbReference>
<dbReference type="PROSITE" id="PS50005">
    <property type="entry name" value="TPR"/>
    <property type="match status" value="4"/>
</dbReference>
<keyword evidence="5" id="KW-0135">Cellulose biosynthesis</keyword>
<evidence type="ECO:0000256" key="4">
    <source>
        <dbReference type="ARBA" id="ARBA00022803"/>
    </source>
</evidence>
<dbReference type="PANTHER" id="PTHR45586:SF1">
    <property type="entry name" value="LIPOPOLYSACCHARIDE ASSEMBLY PROTEIN B"/>
    <property type="match status" value="1"/>
</dbReference>
<feature type="domain" description="Cellulose synthase operon C C-terminal" evidence="9">
    <location>
        <begin position="1258"/>
        <end position="1433"/>
    </location>
</feature>
<feature type="compositionally biased region" description="Basic and acidic residues" evidence="7">
    <location>
        <begin position="292"/>
        <end position="346"/>
    </location>
</feature>
<evidence type="ECO:0000256" key="3">
    <source>
        <dbReference type="ARBA" id="ARBA00022737"/>
    </source>
</evidence>
<feature type="repeat" description="TPR" evidence="6">
    <location>
        <begin position="388"/>
        <end position="421"/>
    </location>
</feature>
<evidence type="ECO:0000256" key="8">
    <source>
        <dbReference type="SAM" id="SignalP"/>
    </source>
</evidence>
<comment type="caution">
    <text evidence="10">The sequence shown here is derived from an EMBL/GenBank/DDBJ whole genome shotgun (WGS) entry which is preliminary data.</text>
</comment>
<dbReference type="SUPFAM" id="SSF48452">
    <property type="entry name" value="TPR-like"/>
    <property type="match status" value="3"/>
</dbReference>
<dbReference type="InterPro" id="IPR011990">
    <property type="entry name" value="TPR-like_helical_dom_sf"/>
</dbReference>
<accession>A0ABR6ZZT1</accession>
<sequence length="1434" mass="152836">MIFKKKALVLALLTVYLESGTALANSPLTQQLKEQAQFWAQRGKDENAADSWRKILKIEPANAEALLALVIYEARAGNADLAKSYYGKLKGAQTSTNQLRTAEEALRRGNNGGVGQLDNARKLAQQGDADSAVEAYKIMGDPSKLKGDAAFEYYQVLAGTKAGYPDAKRGLEKIKNENPGNARYALAYAQVLTYREPTRLEGIAALEQLTSRGDVAKPAAESWRQALTWMGVKNENVKHFRRYLDKFPDDQVIKDRLANLNRPAATAAVEEKANPAKVMAEAKQNTAVKATAESKQKIEAASKEEVKAESKSEPKAESKSESKTESRLAKKTETRAEKKTAAKSETKAGSGDSLDKARTAAFKALDDNDLKTAEAAFQALIKSHPRDSAGYGGMGLVKMRQDEFAESRTLLHKAVELSPANRKDQWKQASDRANYWGLIGDARSAFEDSNSAKGIALLRKAVEMDPREAVGILQLGEALLAENDATGAEANFRQVLKQEPKNQGALDSLIGLLAQQKRIKDLEDLSSSMSPRQMTVLSELKSTQLWDKAKAAEAAGDIATAQATLEDAILITPDNPWLRIALAKIYLRQNAPGAARALMDAMANVENPQAEALYASALLSAMQQLWWEGLMTLERVPVAARKAEMVELQKRMWIRVQIDRLNVFANRGDIARARELLGVIESTAGNDAEFIGIVAAFHMKVGDPAHGLALIKRAVDTTPNPSAGLMLQYGMALLRANQEAELLAVMRKVADMPRLTAEEVGDYKDLQRILSMRYSERAREAGDFATSFNYIQPMLLADPDDSLLLLSLARIYTSAGDTDSARELYVRVLQSEPDNPEVLQALVYAAIQNKDFTGAEEHLATLMRLQPDNPRIISLAGNVARAQGNHTRALEFFRQALAMEQAQRPAAGQGVNGIRLVGPAQAAGVNDFRVNPFADRNAAVPVAQAYAPQQAVVPNSKSAIFAPVGVPMQQAAPQYAQPQYAPPAQAQYVQPQYAQPQYAQPQYAQPQYAQQQYAQPQYAQPAQAQYVIPQLPASVMANAASKASPVAAQAPVPVPQQMASIPQLPARVAVAPAAVVPVASAAPALLPQQAAINPSIAIVQGGGGTNTGAVTGTSTGAVTVYQIPPATVTRTPLTAAAPASAGTSYVPPKVSYPAAPVPVPQQYAASAVNNGVANNGAANAGGASGTSGYSSGSAYASNPAGTGSISAARKLGKPAQSTNVSPEEASLLKEIDAINELNQSQVTVEVAGRSRSGEKGLSALNGVELPIEAQISTLGLGQFGLKIIPVLADAGTLALNDTNIAGQYGRNAILVERAKYAKVPFTTIARQQGLSNVASLDQEAKGVALNLSYELAGVRADIGSSPIGFPVQNIVGGLRWSGSDDGASLGIEIARRSVTDSYLSYAGAKDSLYGLTWGGVTRSGIKLDTSYDGEDGGV</sequence>
<evidence type="ECO:0000256" key="6">
    <source>
        <dbReference type="PROSITE-ProRule" id="PRU00339"/>
    </source>
</evidence>
<feature type="chain" id="PRO_5046973487" evidence="8">
    <location>
        <begin position="25"/>
        <end position="1434"/>
    </location>
</feature>
<comment type="pathway">
    <text evidence="1">Glycan metabolism; bacterial cellulose biosynthesis.</text>
</comment>
<evidence type="ECO:0000259" key="9">
    <source>
        <dbReference type="Pfam" id="PF05420"/>
    </source>
</evidence>
<evidence type="ECO:0000256" key="2">
    <source>
        <dbReference type="ARBA" id="ARBA00022729"/>
    </source>
</evidence>
<gene>
    <name evidence="10" type="ORF">H8L32_27145</name>
</gene>
<protein>
    <submittedName>
        <fullName evidence="10">BCSC C-terminal domain-containing protein</fullName>
    </submittedName>
</protein>
<dbReference type="Pfam" id="PF13432">
    <property type="entry name" value="TPR_16"/>
    <property type="match status" value="1"/>
</dbReference>
<dbReference type="Pfam" id="PF05420">
    <property type="entry name" value="BCSC_C"/>
    <property type="match status" value="1"/>
</dbReference>
<dbReference type="PRINTS" id="PR01441">
    <property type="entry name" value="CELLSNTHASEC"/>
</dbReference>